<comment type="caution">
    <text evidence="6">The sequence shown here is derived from an EMBL/GenBank/DDBJ whole genome shotgun (WGS) entry which is preliminary data.</text>
</comment>
<dbReference type="InterPro" id="IPR036390">
    <property type="entry name" value="WH_DNA-bd_sf"/>
</dbReference>
<dbReference type="PANTHER" id="PTHR30537:SF5">
    <property type="entry name" value="HTH-TYPE TRANSCRIPTIONAL ACTIVATOR TTDR-RELATED"/>
    <property type="match status" value="1"/>
</dbReference>
<comment type="similarity">
    <text evidence="1">Belongs to the LysR transcriptional regulatory family.</text>
</comment>
<dbReference type="PANTHER" id="PTHR30537">
    <property type="entry name" value="HTH-TYPE TRANSCRIPTIONAL REGULATOR"/>
    <property type="match status" value="1"/>
</dbReference>
<dbReference type="InterPro" id="IPR005119">
    <property type="entry name" value="LysR_subst-bd"/>
</dbReference>
<dbReference type="GO" id="GO:0003700">
    <property type="term" value="F:DNA-binding transcription factor activity"/>
    <property type="evidence" value="ECO:0007669"/>
    <property type="project" value="InterPro"/>
</dbReference>
<dbReference type="Gene3D" id="1.10.10.10">
    <property type="entry name" value="Winged helix-like DNA-binding domain superfamily/Winged helix DNA-binding domain"/>
    <property type="match status" value="1"/>
</dbReference>
<dbReference type="Pfam" id="PF00126">
    <property type="entry name" value="HTH_1"/>
    <property type="match status" value="1"/>
</dbReference>
<dbReference type="FunFam" id="3.40.190.290:FF:000001">
    <property type="entry name" value="Transcriptional regulator, LysR family"/>
    <property type="match status" value="1"/>
</dbReference>
<evidence type="ECO:0000256" key="2">
    <source>
        <dbReference type="ARBA" id="ARBA00023015"/>
    </source>
</evidence>
<dbReference type="FunFam" id="1.10.10.10:FF:000001">
    <property type="entry name" value="LysR family transcriptional regulator"/>
    <property type="match status" value="1"/>
</dbReference>
<evidence type="ECO:0000259" key="5">
    <source>
        <dbReference type="PROSITE" id="PS50931"/>
    </source>
</evidence>
<feature type="domain" description="HTH lysR-type" evidence="5">
    <location>
        <begin position="1"/>
        <end position="61"/>
    </location>
</feature>
<dbReference type="Pfam" id="PF03466">
    <property type="entry name" value="LysR_substrate"/>
    <property type="match status" value="1"/>
</dbReference>
<evidence type="ECO:0000256" key="1">
    <source>
        <dbReference type="ARBA" id="ARBA00009437"/>
    </source>
</evidence>
<sequence>MEPNRLGDISAFLASAKTGSFTAAATSLGLTRSAVGKSIVRLESRMGLRLLNRTTRKLSLTDEGAVVYDRWRQILDDLEEVDAAMAQRKNQPTGTLRLTAPLSFGQRHILPVIDHFLKQWPALRADILFNDRFVDLIEEGIDVAIRIGGLKDDSLILSRTIGWQQFVTCASPAYLEQRGIPLAPRDLAEHDTILVSGSQRPTPWRFQTDDGLYLHEGPGRLHIDSSEALREAALSGFGLIHLPTYITGEDLRAGKLVEVLQPYRAEPDPIRLIYPSKRHLSPRTRAFIDLLVERWSAGVPWVCD</sequence>
<dbReference type="InterPro" id="IPR058163">
    <property type="entry name" value="LysR-type_TF_proteobact-type"/>
</dbReference>
<keyword evidence="3" id="KW-0238">DNA-binding</keyword>
<keyword evidence="4" id="KW-0804">Transcription</keyword>
<dbReference type="OrthoDB" id="9110639at2"/>
<organism evidence="6 7">
    <name type="scientific">Pseudomonas putida</name>
    <name type="common">Arthrobacter siderocapsulatus</name>
    <dbReference type="NCBI Taxonomy" id="303"/>
    <lineage>
        <taxon>Bacteria</taxon>
        <taxon>Pseudomonadati</taxon>
        <taxon>Pseudomonadota</taxon>
        <taxon>Gammaproteobacteria</taxon>
        <taxon>Pseudomonadales</taxon>
        <taxon>Pseudomonadaceae</taxon>
        <taxon>Pseudomonas</taxon>
    </lineage>
</organism>
<name>A0A1Q9R5X7_PSEPU</name>
<reference evidence="6 7" key="1">
    <citation type="submission" date="2016-10" db="EMBL/GenBank/DDBJ databases">
        <title>Genome Sequence of Pseudomonas putida GM4FR.</title>
        <authorList>
            <person name="Poehlein A."/>
            <person name="Wemheuer F."/>
            <person name="Hollensteiner J."/>
            <person name="Wemheuer B."/>
        </authorList>
    </citation>
    <scope>NUCLEOTIDE SEQUENCE [LARGE SCALE GENOMIC DNA]</scope>
    <source>
        <strain evidence="6 7">GM4FR</strain>
    </source>
</reference>
<evidence type="ECO:0000313" key="7">
    <source>
        <dbReference type="Proteomes" id="UP000186736"/>
    </source>
</evidence>
<proteinExistence type="inferred from homology"/>
<dbReference type="GO" id="GO:0043565">
    <property type="term" value="F:sequence-specific DNA binding"/>
    <property type="evidence" value="ECO:0007669"/>
    <property type="project" value="TreeGrafter"/>
</dbReference>
<dbReference type="PROSITE" id="PS50931">
    <property type="entry name" value="HTH_LYSR"/>
    <property type="match status" value="1"/>
</dbReference>
<dbReference type="Proteomes" id="UP000186736">
    <property type="component" value="Unassembled WGS sequence"/>
</dbReference>
<dbReference type="SUPFAM" id="SSF46785">
    <property type="entry name" value="Winged helix' DNA-binding domain"/>
    <property type="match status" value="1"/>
</dbReference>
<evidence type="ECO:0000256" key="4">
    <source>
        <dbReference type="ARBA" id="ARBA00023163"/>
    </source>
</evidence>
<dbReference type="RefSeq" id="WP_075803380.1">
    <property type="nucleotide sequence ID" value="NZ_MKZO01000020.1"/>
</dbReference>
<dbReference type="EMBL" id="MKZO01000020">
    <property type="protein sequence ID" value="OLS62702.1"/>
    <property type="molecule type" value="Genomic_DNA"/>
</dbReference>
<evidence type="ECO:0000313" key="6">
    <source>
        <dbReference type="EMBL" id="OLS62702.1"/>
    </source>
</evidence>
<keyword evidence="2" id="KW-0805">Transcription regulation</keyword>
<gene>
    <name evidence="6" type="primary">dmlR_6</name>
    <name evidence="6" type="ORF">PSEMO_24650</name>
</gene>
<dbReference type="SUPFAM" id="SSF53850">
    <property type="entry name" value="Periplasmic binding protein-like II"/>
    <property type="match status" value="1"/>
</dbReference>
<dbReference type="InterPro" id="IPR000847">
    <property type="entry name" value="LysR_HTH_N"/>
</dbReference>
<dbReference type="InterPro" id="IPR036388">
    <property type="entry name" value="WH-like_DNA-bd_sf"/>
</dbReference>
<protein>
    <submittedName>
        <fullName evidence="6">HTH-type transcriptional regulator DmlR</fullName>
    </submittedName>
</protein>
<accession>A0A1Q9R5X7</accession>
<evidence type="ECO:0000256" key="3">
    <source>
        <dbReference type="ARBA" id="ARBA00023125"/>
    </source>
</evidence>
<dbReference type="Gene3D" id="3.40.190.290">
    <property type="match status" value="1"/>
</dbReference>
<dbReference type="GO" id="GO:0006351">
    <property type="term" value="P:DNA-templated transcription"/>
    <property type="evidence" value="ECO:0007669"/>
    <property type="project" value="TreeGrafter"/>
</dbReference>
<dbReference type="CDD" id="cd08422">
    <property type="entry name" value="PBP2_CrgA_like"/>
    <property type="match status" value="1"/>
</dbReference>
<dbReference type="AlphaFoldDB" id="A0A1Q9R5X7"/>